<name>A0A517N8J3_9BACT</name>
<feature type="transmembrane region" description="Helical" evidence="2">
    <location>
        <begin position="17"/>
        <end position="35"/>
    </location>
</feature>
<evidence type="ECO:0000256" key="2">
    <source>
        <dbReference type="SAM" id="Phobius"/>
    </source>
</evidence>
<feature type="region of interest" description="Disordered" evidence="1">
    <location>
        <begin position="147"/>
        <end position="168"/>
    </location>
</feature>
<dbReference type="OrthoDB" id="283006at2"/>
<keyword evidence="4" id="KW-1185">Reference proteome</keyword>
<dbReference type="KEGG" id="rlc:K227x_18230"/>
<gene>
    <name evidence="3" type="ORF">K227x_18230</name>
</gene>
<protein>
    <submittedName>
        <fullName evidence="3">Uncharacterized protein</fullName>
    </submittedName>
</protein>
<evidence type="ECO:0000313" key="4">
    <source>
        <dbReference type="Proteomes" id="UP000318538"/>
    </source>
</evidence>
<keyword evidence="2" id="KW-1133">Transmembrane helix</keyword>
<evidence type="ECO:0000313" key="3">
    <source>
        <dbReference type="EMBL" id="QDT03440.1"/>
    </source>
</evidence>
<dbReference type="Proteomes" id="UP000318538">
    <property type="component" value="Chromosome"/>
</dbReference>
<evidence type="ECO:0000256" key="1">
    <source>
        <dbReference type="SAM" id="MobiDB-lite"/>
    </source>
</evidence>
<proteinExistence type="predicted"/>
<keyword evidence="2" id="KW-0472">Membrane</keyword>
<keyword evidence="2" id="KW-0812">Transmembrane</keyword>
<sequence length="168" mass="18597">MKAFYIHPDDARWLARWLRGNLCGCVIIASFLWLLSNDAPTHPIPSLGAISILPTTSVASSADTPPIVSRPIAKSPEGWRRTSNGWEHTSTWAPVARTLGEWIAEQQTREPQWVQRLLAELRQTPPLIFALCQITAIVAVVVLTENETAPTTESSAQSGRRAKNEPQH</sequence>
<organism evidence="3 4">
    <name type="scientific">Rubripirellula lacrimiformis</name>
    <dbReference type="NCBI Taxonomy" id="1930273"/>
    <lineage>
        <taxon>Bacteria</taxon>
        <taxon>Pseudomonadati</taxon>
        <taxon>Planctomycetota</taxon>
        <taxon>Planctomycetia</taxon>
        <taxon>Pirellulales</taxon>
        <taxon>Pirellulaceae</taxon>
        <taxon>Rubripirellula</taxon>
    </lineage>
</organism>
<dbReference type="RefSeq" id="WP_145169129.1">
    <property type="nucleotide sequence ID" value="NZ_CP036525.1"/>
</dbReference>
<dbReference type="EMBL" id="CP036525">
    <property type="protein sequence ID" value="QDT03440.1"/>
    <property type="molecule type" value="Genomic_DNA"/>
</dbReference>
<dbReference type="AlphaFoldDB" id="A0A517N8J3"/>
<feature type="compositionally biased region" description="Polar residues" evidence="1">
    <location>
        <begin position="147"/>
        <end position="158"/>
    </location>
</feature>
<reference evidence="3 4" key="1">
    <citation type="submission" date="2019-02" db="EMBL/GenBank/DDBJ databases">
        <title>Deep-cultivation of Planctomycetes and their phenomic and genomic characterization uncovers novel biology.</title>
        <authorList>
            <person name="Wiegand S."/>
            <person name="Jogler M."/>
            <person name="Boedeker C."/>
            <person name="Pinto D."/>
            <person name="Vollmers J."/>
            <person name="Rivas-Marin E."/>
            <person name="Kohn T."/>
            <person name="Peeters S.H."/>
            <person name="Heuer A."/>
            <person name="Rast P."/>
            <person name="Oberbeckmann S."/>
            <person name="Bunk B."/>
            <person name="Jeske O."/>
            <person name="Meyerdierks A."/>
            <person name="Storesund J.E."/>
            <person name="Kallscheuer N."/>
            <person name="Luecker S."/>
            <person name="Lage O.M."/>
            <person name="Pohl T."/>
            <person name="Merkel B.J."/>
            <person name="Hornburger P."/>
            <person name="Mueller R.-W."/>
            <person name="Bruemmer F."/>
            <person name="Labrenz M."/>
            <person name="Spormann A.M."/>
            <person name="Op den Camp H."/>
            <person name="Overmann J."/>
            <person name="Amann R."/>
            <person name="Jetten M.S.M."/>
            <person name="Mascher T."/>
            <person name="Medema M.H."/>
            <person name="Devos D.P."/>
            <person name="Kaster A.-K."/>
            <person name="Ovreas L."/>
            <person name="Rohde M."/>
            <person name="Galperin M.Y."/>
            <person name="Jogler C."/>
        </authorList>
    </citation>
    <scope>NUCLEOTIDE SEQUENCE [LARGE SCALE GENOMIC DNA]</scope>
    <source>
        <strain evidence="3 4">K22_7</strain>
    </source>
</reference>
<accession>A0A517N8J3</accession>